<organism evidence="1 2">
    <name type="scientific">Sesamum angolense</name>
    <dbReference type="NCBI Taxonomy" id="2727404"/>
    <lineage>
        <taxon>Eukaryota</taxon>
        <taxon>Viridiplantae</taxon>
        <taxon>Streptophyta</taxon>
        <taxon>Embryophyta</taxon>
        <taxon>Tracheophyta</taxon>
        <taxon>Spermatophyta</taxon>
        <taxon>Magnoliopsida</taxon>
        <taxon>eudicotyledons</taxon>
        <taxon>Gunneridae</taxon>
        <taxon>Pentapetalae</taxon>
        <taxon>asterids</taxon>
        <taxon>lamiids</taxon>
        <taxon>Lamiales</taxon>
        <taxon>Pedaliaceae</taxon>
        <taxon>Sesamum</taxon>
    </lineage>
</organism>
<reference evidence="1" key="1">
    <citation type="submission" date="2020-06" db="EMBL/GenBank/DDBJ databases">
        <authorList>
            <person name="Li T."/>
            <person name="Hu X."/>
            <person name="Zhang T."/>
            <person name="Song X."/>
            <person name="Zhang H."/>
            <person name="Dai N."/>
            <person name="Sheng W."/>
            <person name="Hou X."/>
            <person name="Wei L."/>
        </authorList>
    </citation>
    <scope>NUCLEOTIDE SEQUENCE</scope>
    <source>
        <strain evidence="1">K16</strain>
        <tissue evidence="1">Leaf</tissue>
    </source>
</reference>
<dbReference type="PANTHER" id="PTHR10775">
    <property type="entry name" value="OS08G0208400 PROTEIN"/>
    <property type="match status" value="1"/>
</dbReference>
<dbReference type="EMBL" id="JACGWL010000007">
    <property type="protein sequence ID" value="KAK4398132.1"/>
    <property type="molecule type" value="Genomic_DNA"/>
</dbReference>
<dbReference type="AlphaFoldDB" id="A0AAE2BUC9"/>
<dbReference type="PANTHER" id="PTHR10775:SF188">
    <property type="entry name" value="TRANSPOSASE-ASSOCIATED DOMAIN-CONTAINING PROTEIN"/>
    <property type="match status" value="1"/>
</dbReference>
<accession>A0AAE2BUC9</accession>
<sequence length="225" mass="26077">MRTQWGGYEQMNWDQRMVYDTVGPQFFSTHQEPEAEGASSSFSAGASSYDYDVSDLLERIFDVVQTVDQPLYSGCDQSQLAAVARLMNIKAEHNMSERCYDQDDIDMEYCKFCGNPRYKPTRDRNPRCKKSPYAVLRYLLLTPRLQRLYASPVTAEHMTWHASHVTEEDSMCHPSDTEACRHFDRTHPNFALEPHNIRLGLCIDGFAPHRQYGRTYSFWPVIITP</sequence>
<dbReference type="InterPro" id="IPR004242">
    <property type="entry name" value="Transposase_21"/>
</dbReference>
<name>A0AAE2BUC9_9LAMI</name>
<keyword evidence="2" id="KW-1185">Reference proteome</keyword>
<reference evidence="1" key="2">
    <citation type="journal article" date="2024" name="Plant">
        <title>Genomic evolution and insights into agronomic trait innovations of Sesamum species.</title>
        <authorList>
            <person name="Miao H."/>
            <person name="Wang L."/>
            <person name="Qu L."/>
            <person name="Liu H."/>
            <person name="Sun Y."/>
            <person name="Le M."/>
            <person name="Wang Q."/>
            <person name="Wei S."/>
            <person name="Zheng Y."/>
            <person name="Lin W."/>
            <person name="Duan Y."/>
            <person name="Cao H."/>
            <person name="Xiong S."/>
            <person name="Wang X."/>
            <person name="Wei L."/>
            <person name="Li C."/>
            <person name="Ma Q."/>
            <person name="Ju M."/>
            <person name="Zhao R."/>
            <person name="Li G."/>
            <person name="Mu C."/>
            <person name="Tian Q."/>
            <person name="Mei H."/>
            <person name="Zhang T."/>
            <person name="Gao T."/>
            <person name="Zhang H."/>
        </authorList>
    </citation>
    <scope>NUCLEOTIDE SEQUENCE</scope>
    <source>
        <strain evidence="1">K16</strain>
    </source>
</reference>
<evidence type="ECO:0000313" key="2">
    <source>
        <dbReference type="Proteomes" id="UP001289374"/>
    </source>
</evidence>
<comment type="caution">
    <text evidence="1">The sequence shown here is derived from an EMBL/GenBank/DDBJ whole genome shotgun (WGS) entry which is preliminary data.</text>
</comment>
<protein>
    <submittedName>
        <fullName evidence="1">Uncharacterized protein</fullName>
    </submittedName>
</protein>
<proteinExistence type="predicted"/>
<gene>
    <name evidence="1" type="ORF">Sango_1288700</name>
</gene>
<dbReference type="Pfam" id="PF02992">
    <property type="entry name" value="Transposase_21"/>
    <property type="match status" value="1"/>
</dbReference>
<evidence type="ECO:0000313" key="1">
    <source>
        <dbReference type="EMBL" id="KAK4398132.1"/>
    </source>
</evidence>
<dbReference type="Proteomes" id="UP001289374">
    <property type="component" value="Unassembled WGS sequence"/>
</dbReference>